<sequence length="148" mass="16895">MAFSIGLFMLSCDGDENPPTSTIEGHWIYTATKVDISVKDPALKAKVEEYIKQNVISEHTSYEFKNDKTYYYYLNFADPLKGKYKMQDKDYATLDDSRGLKKVICEDPLIYVQSDLKSQIAKDLKISESKIIEATITEVFEKGLKPSN</sequence>
<name>A0A212JDH6_9BACT</name>
<reference evidence="1" key="1">
    <citation type="submission" date="2016-04" db="EMBL/GenBank/DDBJ databases">
        <authorList>
            <person name="Evans L.H."/>
            <person name="Alamgir A."/>
            <person name="Owens N."/>
            <person name="Weber N.D."/>
            <person name="Virtaneva K."/>
            <person name="Barbian K."/>
            <person name="Babar A."/>
            <person name="Rosenke K."/>
        </authorList>
    </citation>
    <scope>NUCLEOTIDE SEQUENCE</scope>
    <source>
        <strain evidence="1">86-2</strain>
    </source>
</reference>
<evidence type="ECO:0000313" key="1">
    <source>
        <dbReference type="EMBL" id="SBV97325.1"/>
    </source>
</evidence>
<dbReference type="RefSeq" id="WP_296948310.1">
    <property type="nucleotide sequence ID" value="NZ_LT599021.1"/>
</dbReference>
<evidence type="ECO:0008006" key="2">
    <source>
        <dbReference type="Google" id="ProtNLM"/>
    </source>
</evidence>
<gene>
    <name evidence="1" type="ORF">KL86DYS2_11252</name>
</gene>
<protein>
    <recommendedName>
        <fullName evidence="2">Lipocalin-like domain-containing protein</fullName>
    </recommendedName>
</protein>
<dbReference type="AlphaFoldDB" id="A0A212JDH6"/>
<proteinExistence type="predicted"/>
<accession>A0A212JDH6</accession>
<organism evidence="1">
    <name type="scientific">uncultured Dysgonomonas sp</name>
    <dbReference type="NCBI Taxonomy" id="206096"/>
    <lineage>
        <taxon>Bacteria</taxon>
        <taxon>Pseudomonadati</taxon>
        <taxon>Bacteroidota</taxon>
        <taxon>Bacteroidia</taxon>
        <taxon>Bacteroidales</taxon>
        <taxon>Dysgonomonadaceae</taxon>
        <taxon>Dysgonomonas</taxon>
        <taxon>environmental samples</taxon>
    </lineage>
</organism>
<dbReference type="EMBL" id="FLUL01000001">
    <property type="protein sequence ID" value="SBV97325.1"/>
    <property type="molecule type" value="Genomic_DNA"/>
</dbReference>